<protein>
    <submittedName>
        <fullName evidence="1">Cytidylate kinase-like family protein</fullName>
    </submittedName>
</protein>
<name>A0ABR7N781_9FIRM</name>
<dbReference type="InterPro" id="IPR027417">
    <property type="entry name" value="P-loop_NTPase"/>
</dbReference>
<dbReference type="SUPFAM" id="SSF52540">
    <property type="entry name" value="P-loop containing nucleoside triphosphate hydrolases"/>
    <property type="match status" value="1"/>
</dbReference>
<organism evidence="1 2">
    <name type="scientific">Jingyaoa shaoxingensis</name>
    <dbReference type="NCBI Taxonomy" id="2763671"/>
    <lineage>
        <taxon>Bacteria</taxon>
        <taxon>Bacillati</taxon>
        <taxon>Bacillota</taxon>
        <taxon>Clostridia</taxon>
        <taxon>Lachnospirales</taxon>
        <taxon>Lachnospiraceae</taxon>
        <taxon>Jingyaoa</taxon>
    </lineage>
</organism>
<proteinExistence type="predicted"/>
<dbReference type="Pfam" id="PF13189">
    <property type="entry name" value="Cytidylate_kin2"/>
    <property type="match status" value="1"/>
</dbReference>
<accession>A0ABR7N781</accession>
<dbReference type="Gene3D" id="3.40.50.300">
    <property type="entry name" value="P-loop containing nucleotide triphosphate hydrolases"/>
    <property type="match status" value="1"/>
</dbReference>
<evidence type="ECO:0000313" key="1">
    <source>
        <dbReference type="EMBL" id="MBC8572244.1"/>
    </source>
</evidence>
<evidence type="ECO:0000313" key="2">
    <source>
        <dbReference type="Proteomes" id="UP000657421"/>
    </source>
</evidence>
<gene>
    <name evidence="1" type="ORF">H8716_03970</name>
</gene>
<dbReference type="Proteomes" id="UP000657421">
    <property type="component" value="Unassembled WGS sequence"/>
</dbReference>
<dbReference type="EMBL" id="JACRSZ010000003">
    <property type="protein sequence ID" value="MBC8572244.1"/>
    <property type="molecule type" value="Genomic_DNA"/>
</dbReference>
<comment type="caution">
    <text evidence="1">The sequence shown here is derived from an EMBL/GenBank/DDBJ whole genome shotgun (WGS) entry which is preliminary data.</text>
</comment>
<reference evidence="1 2" key="1">
    <citation type="submission" date="2020-08" db="EMBL/GenBank/DDBJ databases">
        <title>Genome public.</title>
        <authorList>
            <person name="Liu C."/>
            <person name="Sun Q."/>
        </authorList>
    </citation>
    <scope>NUCLEOTIDE SEQUENCE [LARGE SCALE GENOMIC DNA]</scope>
    <source>
        <strain evidence="1 2">NSJ-46</strain>
    </source>
</reference>
<dbReference type="RefSeq" id="WP_249307230.1">
    <property type="nucleotide sequence ID" value="NZ_JACRSZ010000003.1"/>
</dbReference>
<keyword evidence="2" id="KW-1185">Reference proteome</keyword>
<sequence length="216" mass="24351">MACKSIITIGRQYGSGGREIGQKLAEAFGIKCYDNELLDRAAKESGICQELFENHDEKPTNSFLYSLVMDTYSMGYASSALSGMPINHKVFLAQFNAIKDIAKEGPCVMVGRCADYALESFPNHVSVFIYGDVDTRIHRIARRHDWSDSKAKDAITKTDKQRASYYNYYTSKKWGDISSYDLCVNSSVLGIDGTVDLIKKFVEEKEQRKVPRHLSE</sequence>